<organism evidence="2 3">
    <name type="scientific">Mycobacterium talmoniae</name>
    <dbReference type="NCBI Taxonomy" id="1858794"/>
    <lineage>
        <taxon>Bacteria</taxon>
        <taxon>Bacillati</taxon>
        <taxon>Actinomycetota</taxon>
        <taxon>Actinomycetes</taxon>
        <taxon>Mycobacteriales</taxon>
        <taxon>Mycobacteriaceae</taxon>
        <taxon>Mycobacterium</taxon>
    </lineage>
</organism>
<dbReference type="InterPro" id="IPR038378">
    <property type="entry name" value="MHB_sf"/>
</dbReference>
<reference evidence="2 3" key="1">
    <citation type="submission" date="2016-10" db="EMBL/GenBank/DDBJ databases">
        <title>Genome sequence of Mycobacterium talmonii.</title>
        <authorList>
            <person name="Greninger A.L."/>
            <person name="Elliott B."/>
            <person name="Vasireddy S."/>
            <person name="Vasireddy R."/>
        </authorList>
    </citation>
    <scope>NUCLEOTIDE SEQUENCE [LARGE SCALE GENOMIC DNA]</scope>
    <source>
        <strain evidence="3">NE-TNMC-100812</strain>
    </source>
</reference>
<dbReference type="Gene3D" id="1.20.20.20">
    <property type="entry name" value="Haemophore, haem-binding domain"/>
    <property type="match status" value="1"/>
</dbReference>
<protein>
    <recommendedName>
        <fullName evidence="1">Haemophore haem-binding domain-containing protein</fullName>
    </recommendedName>
</protein>
<accession>A0A1S1NM51</accession>
<feature type="domain" description="Haemophore haem-binding" evidence="1">
    <location>
        <begin position="33"/>
        <end position="109"/>
    </location>
</feature>
<keyword evidence="3" id="KW-1185">Reference proteome</keyword>
<comment type="caution">
    <text evidence="2">The sequence shown here is derived from an EMBL/GenBank/DDBJ whole genome shotgun (WGS) entry which is preliminary data.</text>
</comment>
<dbReference type="NCBIfam" id="TIGR04529">
    <property type="entry name" value="MTB_hemophore"/>
    <property type="match status" value="1"/>
</dbReference>
<name>A0A1S1NM51_9MYCO</name>
<evidence type="ECO:0000313" key="2">
    <source>
        <dbReference type="EMBL" id="OHV03857.1"/>
    </source>
</evidence>
<sequence length="126" mass="12711">MTISARWPLAISLAAVGVLGGVVVSRPADAAPDPCTAAGLASTASGVLSEAGGYLGNHPEANTVLTNAVGQAPDEARNSVRGYFAGHLNELTDLQNIAKPLSNLRNQCGVAVSPGQLATLFDTLST</sequence>
<evidence type="ECO:0000259" key="1">
    <source>
        <dbReference type="Pfam" id="PF16525"/>
    </source>
</evidence>
<gene>
    <name evidence="2" type="ORF">BKN37_12875</name>
</gene>
<dbReference type="InterPro" id="IPR032407">
    <property type="entry name" value="MHB"/>
</dbReference>
<dbReference type="Pfam" id="PF16525">
    <property type="entry name" value="MHB"/>
    <property type="match status" value="1"/>
</dbReference>
<dbReference type="RefSeq" id="WP_071026356.1">
    <property type="nucleotide sequence ID" value="NZ_MLQM01000059.1"/>
</dbReference>
<proteinExistence type="predicted"/>
<dbReference type="GO" id="GO:0020037">
    <property type="term" value="F:heme binding"/>
    <property type="evidence" value="ECO:0007669"/>
    <property type="project" value="InterPro"/>
</dbReference>
<dbReference type="Proteomes" id="UP000179734">
    <property type="component" value="Unassembled WGS sequence"/>
</dbReference>
<evidence type="ECO:0000313" key="3">
    <source>
        <dbReference type="Proteomes" id="UP000179734"/>
    </source>
</evidence>
<dbReference type="AlphaFoldDB" id="A0A1S1NM51"/>
<dbReference type="EMBL" id="MLQM01000059">
    <property type="protein sequence ID" value="OHV03857.1"/>
    <property type="molecule type" value="Genomic_DNA"/>
</dbReference>